<comment type="subcellular location">
    <subcellularLocation>
        <location evidence="2">Cell membrane</location>
        <topology evidence="2">Lipid-anchor</topology>
    </subcellularLocation>
</comment>
<gene>
    <name evidence="12" type="ORF">SAMN02745823_03384</name>
</gene>
<dbReference type="RefSeq" id="WP_073081681.1">
    <property type="nucleotide sequence ID" value="NZ_FQXV01000015.1"/>
</dbReference>
<dbReference type="AlphaFoldDB" id="A0A1M5Z9P6"/>
<reference evidence="12 13" key="1">
    <citation type="submission" date="2016-11" db="EMBL/GenBank/DDBJ databases">
        <authorList>
            <person name="Jaros S."/>
            <person name="Januszkiewicz K."/>
            <person name="Wedrychowicz H."/>
        </authorList>
    </citation>
    <scope>NUCLEOTIDE SEQUENCE [LARGE SCALE GENOMIC DNA]</scope>
    <source>
        <strain evidence="12 13">DSM 10068</strain>
    </source>
</reference>
<keyword evidence="5" id="KW-0592">Phosphate transport</keyword>
<evidence type="ECO:0000256" key="10">
    <source>
        <dbReference type="SAM" id="SignalP"/>
    </source>
</evidence>
<dbReference type="Pfam" id="PF12849">
    <property type="entry name" value="PBP_like_2"/>
    <property type="match status" value="1"/>
</dbReference>
<dbReference type="PANTHER" id="PTHR30570">
    <property type="entry name" value="PERIPLASMIC PHOSPHATE BINDING COMPONENT OF PHOSPHATE ABC TRANSPORTER"/>
    <property type="match status" value="1"/>
</dbReference>
<comment type="similarity">
    <text evidence="3">Belongs to the PstS family.</text>
</comment>
<sequence>MKKIIIPAVLAALLLAVSACGTVPGGAGPSPADTSAGGSPSPSISPSPSEEEFVFTRENFPRMDGSTSTIPLGQAVASVLLGESRDNVAELAQFSKTTQSFRNLMDGGSDILIAAEPNTSVFEEMKQAGFTYDMAPIATDALVFVVNASNPVDSLTTEQVQKIYTGEITNWKQVGGADLPIEAFQRNAESGSQSLMEKLVMKDLKMAEAPQGYTIAEMEGLISAVRSFDGSSAAIGYTVYYYADDMKMADGLKILSIDRVKPDDGTIADKSYPFLNPYYAVISAKEPENSPARVMYNWLLSPEGQNLIKTEGYVPVQG</sequence>
<feature type="compositionally biased region" description="Low complexity" evidence="9">
    <location>
        <begin position="39"/>
        <end position="48"/>
    </location>
</feature>
<dbReference type="GO" id="GO:0005886">
    <property type="term" value="C:plasma membrane"/>
    <property type="evidence" value="ECO:0007669"/>
    <property type="project" value="UniProtKB-SubCell"/>
</dbReference>
<keyword evidence="8" id="KW-0449">Lipoprotein</keyword>
<dbReference type="InterPro" id="IPR050811">
    <property type="entry name" value="Phosphate_ABC_transporter"/>
</dbReference>
<keyword evidence="13" id="KW-1185">Reference proteome</keyword>
<evidence type="ECO:0000259" key="11">
    <source>
        <dbReference type="Pfam" id="PF12849"/>
    </source>
</evidence>
<accession>A0A1M5Z9P6</accession>
<evidence type="ECO:0000256" key="8">
    <source>
        <dbReference type="ARBA" id="ARBA00023288"/>
    </source>
</evidence>
<name>A0A1M5Z9P6_9FIRM</name>
<dbReference type="OrthoDB" id="9790048at2"/>
<protein>
    <submittedName>
        <fullName evidence="12">Phosphate transport system substrate-binding protein</fullName>
    </submittedName>
</protein>
<evidence type="ECO:0000256" key="2">
    <source>
        <dbReference type="ARBA" id="ARBA00004193"/>
    </source>
</evidence>
<organism evidence="12 13">
    <name type="scientific">Sporobacter termitidis DSM 10068</name>
    <dbReference type="NCBI Taxonomy" id="1123282"/>
    <lineage>
        <taxon>Bacteria</taxon>
        <taxon>Bacillati</taxon>
        <taxon>Bacillota</taxon>
        <taxon>Clostridia</taxon>
        <taxon>Eubacteriales</taxon>
        <taxon>Oscillospiraceae</taxon>
        <taxon>Sporobacter</taxon>
    </lineage>
</organism>
<comment type="subunit">
    <text evidence="4">The complex is composed of two ATP-binding proteins (PstB), two transmembrane proteins (PstC and PstA) and a solute-binding protein (PstS).</text>
</comment>
<dbReference type="SUPFAM" id="SSF53850">
    <property type="entry name" value="Periplasmic binding protein-like II"/>
    <property type="match status" value="1"/>
</dbReference>
<dbReference type="Proteomes" id="UP000183995">
    <property type="component" value="Unassembled WGS sequence"/>
</dbReference>
<dbReference type="InterPro" id="IPR024370">
    <property type="entry name" value="PBP_domain"/>
</dbReference>
<dbReference type="PANTHER" id="PTHR30570:SF1">
    <property type="entry name" value="PHOSPHATE-BINDING PROTEIN PSTS"/>
    <property type="match status" value="1"/>
</dbReference>
<dbReference type="EMBL" id="FQXV01000015">
    <property type="protein sequence ID" value="SHI20613.1"/>
    <property type="molecule type" value="Genomic_DNA"/>
</dbReference>
<evidence type="ECO:0000256" key="3">
    <source>
        <dbReference type="ARBA" id="ARBA00008725"/>
    </source>
</evidence>
<evidence type="ECO:0000256" key="7">
    <source>
        <dbReference type="ARBA" id="ARBA00023139"/>
    </source>
</evidence>
<keyword evidence="7" id="KW-0564">Palmitate</keyword>
<dbReference type="PROSITE" id="PS51257">
    <property type="entry name" value="PROKAR_LIPOPROTEIN"/>
    <property type="match status" value="1"/>
</dbReference>
<proteinExistence type="inferred from homology"/>
<evidence type="ECO:0000256" key="6">
    <source>
        <dbReference type="ARBA" id="ARBA00022729"/>
    </source>
</evidence>
<comment type="function">
    <text evidence="1">Part of the ABC transporter complex PstSACB involved in phosphate import.</text>
</comment>
<dbReference type="Gene3D" id="3.40.190.10">
    <property type="entry name" value="Periplasmic binding protein-like II"/>
    <property type="match status" value="2"/>
</dbReference>
<dbReference type="STRING" id="1123282.SAMN02745823_03384"/>
<evidence type="ECO:0000256" key="1">
    <source>
        <dbReference type="ARBA" id="ARBA00002841"/>
    </source>
</evidence>
<feature type="signal peptide" evidence="10">
    <location>
        <begin position="1"/>
        <end position="21"/>
    </location>
</feature>
<feature type="chain" id="PRO_5038377020" evidence="10">
    <location>
        <begin position="22"/>
        <end position="318"/>
    </location>
</feature>
<feature type="domain" description="PBP" evidence="11">
    <location>
        <begin position="65"/>
        <end position="301"/>
    </location>
</feature>
<dbReference type="GO" id="GO:0006817">
    <property type="term" value="P:phosphate ion transport"/>
    <property type="evidence" value="ECO:0007669"/>
    <property type="project" value="UniProtKB-KW"/>
</dbReference>
<feature type="region of interest" description="Disordered" evidence="9">
    <location>
        <begin position="27"/>
        <end position="50"/>
    </location>
</feature>
<evidence type="ECO:0000256" key="5">
    <source>
        <dbReference type="ARBA" id="ARBA00022592"/>
    </source>
</evidence>
<evidence type="ECO:0000256" key="9">
    <source>
        <dbReference type="SAM" id="MobiDB-lite"/>
    </source>
</evidence>
<keyword evidence="6 10" id="KW-0732">Signal</keyword>
<evidence type="ECO:0000313" key="13">
    <source>
        <dbReference type="Proteomes" id="UP000183995"/>
    </source>
</evidence>
<evidence type="ECO:0000313" key="12">
    <source>
        <dbReference type="EMBL" id="SHI20613.1"/>
    </source>
</evidence>
<keyword evidence="5" id="KW-0813">Transport</keyword>
<evidence type="ECO:0000256" key="4">
    <source>
        <dbReference type="ARBA" id="ARBA00011529"/>
    </source>
</evidence>